<feature type="compositionally biased region" description="Polar residues" evidence="9">
    <location>
        <begin position="496"/>
        <end position="512"/>
    </location>
</feature>
<evidence type="ECO:0000259" key="11">
    <source>
        <dbReference type="PROSITE" id="PS51166"/>
    </source>
</evidence>
<feature type="domain" description="CBM20" evidence="11">
    <location>
        <begin position="1254"/>
        <end position="1353"/>
    </location>
</feature>
<feature type="compositionally biased region" description="Polar residues" evidence="9">
    <location>
        <begin position="790"/>
        <end position="810"/>
    </location>
</feature>
<evidence type="ECO:0000256" key="2">
    <source>
        <dbReference type="ARBA" id="ARBA00024012"/>
    </source>
</evidence>
<feature type="compositionally biased region" description="Polar residues" evidence="9">
    <location>
        <begin position="431"/>
        <end position="457"/>
    </location>
</feature>
<evidence type="ECO:0000313" key="12">
    <source>
        <dbReference type="EMBL" id="CAK6954740.1"/>
    </source>
</evidence>
<evidence type="ECO:0000256" key="5">
    <source>
        <dbReference type="ARBA" id="ARBA00062412"/>
    </source>
</evidence>
<keyword evidence="13" id="KW-1185">Reference proteome</keyword>
<accession>A0AAV1N6H3</accession>
<feature type="transmembrane region" description="Helical" evidence="10">
    <location>
        <begin position="30"/>
        <end position="48"/>
    </location>
</feature>
<dbReference type="EMBL" id="CAWUFR010000018">
    <property type="protein sequence ID" value="CAK6954740.1"/>
    <property type="molecule type" value="Genomic_DNA"/>
</dbReference>
<dbReference type="SUPFAM" id="SSF49452">
    <property type="entry name" value="Starch-binding domain-like"/>
    <property type="match status" value="1"/>
</dbReference>
<feature type="compositionally biased region" description="Basic and acidic residues" evidence="9">
    <location>
        <begin position="412"/>
        <end position="421"/>
    </location>
</feature>
<feature type="compositionally biased region" description="Acidic residues" evidence="9">
    <location>
        <begin position="1149"/>
        <end position="1158"/>
    </location>
</feature>
<feature type="compositionally biased region" description="Basic and acidic residues" evidence="9">
    <location>
        <begin position="260"/>
        <end position="277"/>
    </location>
</feature>
<feature type="region of interest" description="Disordered" evidence="9">
    <location>
        <begin position="60"/>
        <end position="102"/>
    </location>
</feature>
<dbReference type="Proteomes" id="UP001314229">
    <property type="component" value="Unassembled WGS sequence"/>
</dbReference>
<feature type="region of interest" description="Disordered" evidence="9">
    <location>
        <begin position="311"/>
        <end position="374"/>
    </location>
</feature>
<evidence type="ECO:0000256" key="10">
    <source>
        <dbReference type="SAM" id="Phobius"/>
    </source>
</evidence>
<dbReference type="PANTHER" id="PTHR15048">
    <property type="entry name" value="STARCH-BINDING DOMAIN-CONTAINING PROTEIN 1"/>
    <property type="match status" value="1"/>
</dbReference>
<dbReference type="GO" id="GO:0034045">
    <property type="term" value="C:phagophore assembly site membrane"/>
    <property type="evidence" value="ECO:0007669"/>
    <property type="project" value="UniProtKB-SubCell"/>
</dbReference>
<reference evidence="12 13" key="1">
    <citation type="submission" date="2024-01" db="EMBL/GenBank/DDBJ databases">
        <authorList>
            <person name="Alioto T."/>
            <person name="Alioto T."/>
            <person name="Gomez Garrido J."/>
        </authorList>
    </citation>
    <scope>NUCLEOTIDE SEQUENCE [LARGE SCALE GENOMIC DNA]</scope>
</reference>
<gene>
    <name evidence="12" type="ORF">FSCOSCO3_A027776</name>
</gene>
<dbReference type="GO" id="GO:0030315">
    <property type="term" value="C:T-tubule"/>
    <property type="evidence" value="ECO:0007669"/>
    <property type="project" value="UniProtKB-SubCell"/>
</dbReference>
<dbReference type="InterPro" id="IPR013783">
    <property type="entry name" value="Ig-like_fold"/>
</dbReference>
<evidence type="ECO:0000256" key="3">
    <source>
        <dbReference type="ARBA" id="ARBA00053886"/>
    </source>
</evidence>
<dbReference type="InterPro" id="IPR013784">
    <property type="entry name" value="Carb-bd-like_fold"/>
</dbReference>
<feature type="compositionally biased region" description="Acidic residues" evidence="9">
    <location>
        <begin position="466"/>
        <end position="484"/>
    </location>
</feature>
<dbReference type="InterPro" id="IPR002044">
    <property type="entry name" value="CBM20"/>
</dbReference>
<feature type="region of interest" description="Disordered" evidence="9">
    <location>
        <begin position="412"/>
        <end position="540"/>
    </location>
</feature>
<feature type="compositionally biased region" description="Basic and acidic residues" evidence="9">
    <location>
        <begin position="85"/>
        <end position="102"/>
    </location>
</feature>
<evidence type="ECO:0000256" key="6">
    <source>
        <dbReference type="ARBA" id="ARBA00073038"/>
    </source>
</evidence>
<evidence type="ECO:0000256" key="4">
    <source>
        <dbReference type="ARBA" id="ARBA00060405"/>
    </source>
</evidence>
<dbReference type="Pfam" id="PF00686">
    <property type="entry name" value="CBM_20"/>
    <property type="match status" value="1"/>
</dbReference>
<feature type="compositionally biased region" description="Basic and acidic residues" evidence="9">
    <location>
        <begin position="343"/>
        <end position="352"/>
    </location>
</feature>
<organism evidence="12 13">
    <name type="scientific">Scomber scombrus</name>
    <name type="common">Atlantic mackerel</name>
    <name type="synonym">Scomber vernalis</name>
    <dbReference type="NCBI Taxonomy" id="13677"/>
    <lineage>
        <taxon>Eukaryota</taxon>
        <taxon>Metazoa</taxon>
        <taxon>Chordata</taxon>
        <taxon>Craniata</taxon>
        <taxon>Vertebrata</taxon>
        <taxon>Euteleostomi</taxon>
        <taxon>Actinopterygii</taxon>
        <taxon>Neopterygii</taxon>
        <taxon>Teleostei</taxon>
        <taxon>Neoteleostei</taxon>
        <taxon>Acanthomorphata</taxon>
        <taxon>Pelagiaria</taxon>
        <taxon>Scombriformes</taxon>
        <taxon>Scombridae</taxon>
        <taxon>Scomber</taxon>
    </lineage>
</organism>
<evidence type="ECO:0000256" key="1">
    <source>
        <dbReference type="ARBA" id="ARBA00004643"/>
    </source>
</evidence>
<protein>
    <recommendedName>
        <fullName evidence="6">Starch-binding domain-containing protein 1</fullName>
    </recommendedName>
    <alternativeName>
        <fullName evidence="7">Genethonin-1</fullName>
    </alternativeName>
    <alternativeName>
        <fullName evidence="8">Glycophagy cargo receptor stbd1</fullName>
    </alternativeName>
</protein>
<dbReference type="PANTHER" id="PTHR15048:SF0">
    <property type="entry name" value="STARCH-BINDING DOMAIN-CONTAINING PROTEIN 1"/>
    <property type="match status" value="1"/>
</dbReference>
<feature type="compositionally biased region" description="Polar residues" evidence="9">
    <location>
        <begin position="597"/>
        <end position="617"/>
    </location>
</feature>
<feature type="compositionally biased region" description="Basic and acidic residues" evidence="9">
    <location>
        <begin position="65"/>
        <end position="76"/>
    </location>
</feature>
<evidence type="ECO:0000313" key="13">
    <source>
        <dbReference type="Proteomes" id="UP001314229"/>
    </source>
</evidence>
<evidence type="ECO:0000256" key="7">
    <source>
        <dbReference type="ARBA" id="ARBA00075794"/>
    </source>
</evidence>
<feature type="compositionally biased region" description="Polar residues" evidence="9">
    <location>
        <begin position="554"/>
        <end position="566"/>
    </location>
</feature>
<dbReference type="GO" id="GO:0005789">
    <property type="term" value="C:endoplasmic reticulum membrane"/>
    <property type="evidence" value="ECO:0007669"/>
    <property type="project" value="UniProtKB-SubCell"/>
</dbReference>
<feature type="region of interest" description="Disordered" evidence="9">
    <location>
        <begin position="789"/>
        <end position="810"/>
    </location>
</feature>
<feature type="region of interest" description="Disordered" evidence="9">
    <location>
        <begin position="252"/>
        <end position="282"/>
    </location>
</feature>
<feature type="region of interest" description="Disordered" evidence="9">
    <location>
        <begin position="554"/>
        <end position="625"/>
    </location>
</feature>
<keyword evidence="10" id="KW-0812">Transmembrane</keyword>
<evidence type="ECO:0000256" key="8">
    <source>
        <dbReference type="ARBA" id="ARBA00076001"/>
    </source>
</evidence>
<feature type="compositionally biased region" description="Basic and acidic residues" evidence="9">
    <location>
        <begin position="1137"/>
        <end position="1148"/>
    </location>
</feature>
<comment type="subunit">
    <text evidence="5">Interacts with the ATG8 family proteins GABARAP and GABARAPL1. Interacts with several glycogen-associated proteins, such as GYS2 (liver glycogen synthase), GDE (glycogen debranching enzyme), GBE1 (glycogen branching enzyme 1) and EPM2A (Laforin).</text>
</comment>
<dbReference type="Gene3D" id="2.60.40.10">
    <property type="entry name" value="Immunoglobulins"/>
    <property type="match status" value="1"/>
</dbReference>
<proteinExistence type="predicted"/>
<keyword evidence="10" id="KW-0472">Membrane</keyword>
<feature type="region of interest" description="Disordered" evidence="9">
    <location>
        <begin position="1137"/>
        <end position="1158"/>
    </location>
</feature>
<comment type="caution">
    <text evidence="12">The sequence shown here is derived from an EMBL/GenBank/DDBJ whole genome shotgun (WGS) entry which is preliminary data.</text>
</comment>
<dbReference type="FunFam" id="2.60.40.10:FF:000552">
    <property type="entry name" value="Related to glucoamylase"/>
    <property type="match status" value="1"/>
</dbReference>
<feature type="compositionally biased region" description="Basic and acidic residues" evidence="9">
    <location>
        <begin position="567"/>
        <end position="585"/>
    </location>
</feature>
<comment type="subcellular location">
    <subcellularLocation>
        <location evidence="2">Cell membrane</location>
        <location evidence="2">Sarcolemma</location>
        <location evidence="2">T-tubule</location>
    </subcellularLocation>
    <subcellularLocation>
        <location evidence="1">Endoplasmic reticulum membrane</location>
        <topology evidence="1">Single-pass type III membrane protein</topology>
    </subcellularLocation>
    <subcellularLocation>
        <location evidence="4">Preautophagosomal structure membrane</location>
        <topology evidence="4">Single-pass type III membrane protein</topology>
    </subcellularLocation>
</comment>
<dbReference type="PROSITE" id="PS51166">
    <property type="entry name" value="CBM20"/>
    <property type="match status" value="1"/>
</dbReference>
<evidence type="ECO:0000256" key="9">
    <source>
        <dbReference type="SAM" id="MobiDB-lite"/>
    </source>
</evidence>
<feature type="compositionally biased region" description="Basic and acidic residues" evidence="9">
    <location>
        <begin position="513"/>
        <end position="530"/>
    </location>
</feature>
<feature type="compositionally biased region" description="Basic and acidic residues" evidence="9">
    <location>
        <begin position="363"/>
        <end position="372"/>
    </location>
</feature>
<name>A0AAV1N6H3_SCOSC</name>
<sequence length="1355" mass="151071">MPRQNSNAVAVERRMDLASLFCMIGRHGPAVALAVIVMVSVVAGFIIYRTVRGKRRKAAAAADGADSKSPGEERDASVIQEPGPEEPHRPAESTDLSDKGSSDVLKEDADLILSDIKIRRRAGVAAAAAAAAAAADDDDEKKPSLCSLPKSSVQVSLNKHTTSDDTEDMAVIQDSYKVTETYAEEAKESVQSDTYTVAEMEVEDAVDLHQRATDDGIREEAEIDDIDSCMKEPELKNDESCHEEEEKVFKAECREDEDVTTDKDVSDKKTRQEEERFQCTSSSPVCFEQTLHMSENDDNDKLQENKTTLETNTAESTFEEPVTHNDNLPVTCLSDDNDEDFEEEKHHLDSIDYSKYSGNNHLSTEEEKKNEESVDYQVISQQTEISSSTIEQEITLLPSQQDQCDHSMDVVVDKEEKKSEVEEAEEESVDNQVISQQTKISSSTFEQETTLLPSQQDQCDHSMDVVVDEEEKTSEFEEAEEESVDYQVKSQEAEIWSSTFEQETTLPSSQQDQCDHRTDVVVKEEKKSEVEEAEEESVDYQVISQQAEIWSSTFEQETTLPSSQQDQWDHRMDVVADEEEKKSEGEETEDESVDYQVISQQAEIWSSTSEQETTLPSSEEDQYDHRTDVAAPPIQDSECDDDGGLAEVFEKDTDKDPTDILTAVEFDAHSLQFKEEELHIEQEEENGVTCNQEVGVLPVGTDQVKEDILTSDNIVVCGEEHDSSTMVLSPVLPYLSDPVKVDNLVDGLSSVTTDAKAQISSISDFPDLSLDCQQAQKEDKIVATLEDTDSANVNTQMPSHETENQPESNENGTTAVLAEECIDQVYESHVSPCCKEEQSVQLINNDTFDKADVVACSDIDTNVPASLMTEEISFPHLPSICQGRQSEHMETNETFDEMVVNSVTEAAVCDNASIGVLEMSEEITHPHMLAASQDQQSNQTQINKDFSEVTTGLAPVMTKDINPTTCQLHLLSFEQNELRDTDISSPSVGEESGISSMAVSPDLQDVGNEFDTIVANIALPVIDCDPQPEEHTKAQESFFTDDVAVSVIKEDTAGMVFGPYPSHLPQQLQSDHTDKVNYESFAANEDMFGQDIEDGYQRVMDQFVVPIASNVTSLTDELKTQSDMKAVVEDVEIKEKKEAVSAEKKEAAEADEEKDEDYEKTEISIMEATMDNNEWITDSNYQVLPWMNLSVPSLVQDHTNQKTNQLPTDEGQHSPSLADVICRDTDTLPSTDVKQTSTLALVEENTEKKVVAVQPMPQNVNVIFRIHYLTQSPYQTVAITGNQQELGNWKGFIPLERAKDGHWATVVSLPAESHVEWKFVVVDKGEVCRWEECGNRLLETGYGDDLVVHKWWGFL</sequence>
<comment type="function">
    <text evidence="3">Acts as a cargo receptor for glycogen. Delivers its cargo to an autophagic pathway called glycophagy, resulting in the transport of glycogen to lysosomes.</text>
</comment>
<dbReference type="SMART" id="SM01065">
    <property type="entry name" value="CBM_2"/>
    <property type="match status" value="1"/>
</dbReference>
<keyword evidence="10" id="KW-1133">Transmembrane helix</keyword>
<dbReference type="GO" id="GO:0061723">
    <property type="term" value="P:glycophagy"/>
    <property type="evidence" value="ECO:0007669"/>
    <property type="project" value="UniProtKB-ARBA"/>
</dbReference>
<dbReference type="GO" id="GO:2001070">
    <property type="term" value="F:starch binding"/>
    <property type="evidence" value="ECO:0007669"/>
    <property type="project" value="InterPro"/>
</dbReference>